<gene>
    <name evidence="1" type="ORF">CGI_10007987</name>
</gene>
<proteinExistence type="predicted"/>
<protein>
    <submittedName>
        <fullName evidence="1">Ficolin-2</fullName>
    </submittedName>
</protein>
<dbReference type="SUPFAM" id="SSF56496">
    <property type="entry name" value="Fibrinogen C-terminal domain-like"/>
    <property type="match status" value="1"/>
</dbReference>
<reference evidence="1" key="1">
    <citation type="journal article" date="2012" name="Nature">
        <title>The oyster genome reveals stress adaptation and complexity of shell formation.</title>
        <authorList>
            <person name="Zhang G."/>
            <person name="Fang X."/>
            <person name="Guo X."/>
            <person name="Li L."/>
            <person name="Luo R."/>
            <person name="Xu F."/>
            <person name="Yang P."/>
            <person name="Zhang L."/>
            <person name="Wang X."/>
            <person name="Qi H."/>
            <person name="Xiong Z."/>
            <person name="Que H."/>
            <person name="Xie Y."/>
            <person name="Holland P.W."/>
            <person name="Paps J."/>
            <person name="Zhu Y."/>
            <person name="Wu F."/>
            <person name="Chen Y."/>
            <person name="Wang J."/>
            <person name="Peng C."/>
            <person name="Meng J."/>
            <person name="Yang L."/>
            <person name="Liu J."/>
            <person name="Wen B."/>
            <person name="Zhang N."/>
            <person name="Huang Z."/>
            <person name="Zhu Q."/>
            <person name="Feng Y."/>
            <person name="Mount A."/>
            <person name="Hedgecock D."/>
            <person name="Xu Z."/>
            <person name="Liu Y."/>
            <person name="Domazet-Loso T."/>
            <person name="Du Y."/>
            <person name="Sun X."/>
            <person name="Zhang S."/>
            <person name="Liu B."/>
            <person name="Cheng P."/>
            <person name="Jiang X."/>
            <person name="Li J."/>
            <person name="Fan D."/>
            <person name="Wang W."/>
            <person name="Fu W."/>
            <person name="Wang T."/>
            <person name="Wang B."/>
            <person name="Zhang J."/>
            <person name="Peng Z."/>
            <person name="Li Y."/>
            <person name="Li N."/>
            <person name="Wang J."/>
            <person name="Chen M."/>
            <person name="He Y."/>
            <person name="Tan F."/>
            <person name="Song X."/>
            <person name="Zheng Q."/>
            <person name="Huang R."/>
            <person name="Yang H."/>
            <person name="Du X."/>
            <person name="Chen L."/>
            <person name="Yang M."/>
            <person name="Gaffney P.M."/>
            <person name="Wang S."/>
            <person name="Luo L."/>
            <person name="She Z."/>
            <person name="Ming Y."/>
            <person name="Huang W."/>
            <person name="Zhang S."/>
            <person name="Huang B."/>
            <person name="Zhang Y."/>
            <person name="Qu T."/>
            <person name="Ni P."/>
            <person name="Miao G."/>
            <person name="Wang J."/>
            <person name="Wang Q."/>
            <person name="Steinberg C.E."/>
            <person name="Wang H."/>
            <person name="Li N."/>
            <person name="Qian L."/>
            <person name="Zhang G."/>
            <person name="Li Y."/>
            <person name="Yang H."/>
            <person name="Liu X."/>
            <person name="Wang J."/>
            <person name="Yin Y."/>
            <person name="Wang J."/>
        </authorList>
    </citation>
    <scope>NUCLEOTIDE SEQUENCE [LARGE SCALE GENOMIC DNA]</scope>
    <source>
        <strain evidence="1">05x7-T-G4-1.051#20</strain>
    </source>
</reference>
<dbReference type="InterPro" id="IPR020837">
    <property type="entry name" value="Fibrinogen_CS"/>
</dbReference>
<dbReference type="InterPro" id="IPR014716">
    <property type="entry name" value="Fibrinogen_a/b/g_C_1"/>
</dbReference>
<organism evidence="1">
    <name type="scientific">Magallana gigas</name>
    <name type="common">Pacific oyster</name>
    <name type="synonym">Crassostrea gigas</name>
    <dbReference type="NCBI Taxonomy" id="29159"/>
    <lineage>
        <taxon>Eukaryota</taxon>
        <taxon>Metazoa</taxon>
        <taxon>Spiralia</taxon>
        <taxon>Lophotrochozoa</taxon>
        <taxon>Mollusca</taxon>
        <taxon>Bivalvia</taxon>
        <taxon>Autobranchia</taxon>
        <taxon>Pteriomorphia</taxon>
        <taxon>Ostreida</taxon>
        <taxon>Ostreoidea</taxon>
        <taxon>Ostreidae</taxon>
        <taxon>Magallana</taxon>
    </lineage>
</organism>
<dbReference type="AlphaFoldDB" id="K1PTC7"/>
<dbReference type="PROSITE" id="PS51406">
    <property type="entry name" value="FIBRINOGEN_C_2"/>
    <property type="match status" value="1"/>
</dbReference>
<dbReference type="InterPro" id="IPR002181">
    <property type="entry name" value="Fibrinogen_a/b/g_C_dom"/>
</dbReference>
<evidence type="ECO:0000313" key="1">
    <source>
        <dbReference type="EMBL" id="EKC19665.1"/>
    </source>
</evidence>
<dbReference type="HOGENOM" id="CLU_038628_11_1_1"/>
<accession>K1PTC7</accession>
<name>K1PTC7_MAGGI</name>
<dbReference type="EMBL" id="JH816238">
    <property type="protein sequence ID" value="EKC19665.1"/>
    <property type="molecule type" value="Genomic_DNA"/>
</dbReference>
<dbReference type="Pfam" id="PF00147">
    <property type="entry name" value="Fibrinogen_C"/>
    <property type="match status" value="1"/>
</dbReference>
<dbReference type="PROSITE" id="PS00514">
    <property type="entry name" value="FIBRINOGEN_C_1"/>
    <property type="match status" value="1"/>
</dbReference>
<sequence>MDNDAASASCAVARKGAWWYNECTWANLNGIYGNGSCAAAGNCNFWYSLTNSFSGVKTSFMMVRRS</sequence>
<dbReference type="InterPro" id="IPR036056">
    <property type="entry name" value="Fibrinogen-like_C"/>
</dbReference>
<dbReference type="InParanoid" id="K1PTC7"/>
<dbReference type="Gene3D" id="3.90.215.10">
    <property type="entry name" value="Gamma Fibrinogen, chain A, domain 1"/>
    <property type="match status" value="1"/>
</dbReference>